<dbReference type="HOGENOM" id="CLU_1751815_0_0_1"/>
<sequence length="149" mass="17526">MMKNIIGQLEPRKKPSSVYPKECRWEQRKISSEKEGSYQERRRFDQEEAQNLEILKDRNQQGDESSLKLGFFNGLVDNIHSSSGRAMQTLIDEIKYLNNNKGNQFQFMRRGIVGSYKDELTVDEIYKIDSWSEQILKQAGVRNEEIFKV</sequence>
<accession>T1GXK2</accession>
<evidence type="ECO:0000256" key="1">
    <source>
        <dbReference type="SAM" id="MobiDB-lite"/>
    </source>
</evidence>
<keyword evidence="3" id="KW-1185">Reference proteome</keyword>
<dbReference type="Gene3D" id="3.40.50.300">
    <property type="entry name" value="P-loop containing nucleotide triphosphate hydrolases"/>
    <property type="match status" value="1"/>
</dbReference>
<reference evidence="3" key="1">
    <citation type="submission" date="2013-02" db="EMBL/GenBank/DDBJ databases">
        <authorList>
            <person name="Hughes D."/>
        </authorList>
    </citation>
    <scope>NUCLEOTIDE SEQUENCE</scope>
    <source>
        <strain>Durham</strain>
        <strain evidence="3">NC isolate 2 -- Noor lab</strain>
    </source>
</reference>
<dbReference type="EMBL" id="CAQQ02158772">
    <property type="status" value="NOT_ANNOTATED_CDS"/>
    <property type="molecule type" value="Genomic_DNA"/>
</dbReference>
<name>T1GXK2_MEGSC</name>
<proteinExistence type="predicted"/>
<dbReference type="EMBL" id="CAQQ02158771">
    <property type="status" value="NOT_ANNOTATED_CDS"/>
    <property type="molecule type" value="Genomic_DNA"/>
</dbReference>
<dbReference type="Proteomes" id="UP000015102">
    <property type="component" value="Unassembled WGS sequence"/>
</dbReference>
<dbReference type="AlphaFoldDB" id="T1GXK2"/>
<dbReference type="EMBL" id="CAQQ02158774">
    <property type="status" value="NOT_ANNOTATED_CDS"/>
    <property type="molecule type" value="Genomic_DNA"/>
</dbReference>
<dbReference type="InterPro" id="IPR027417">
    <property type="entry name" value="P-loop_NTPase"/>
</dbReference>
<organism evidence="2 3">
    <name type="scientific">Megaselia scalaris</name>
    <name type="common">Humpbacked fly</name>
    <name type="synonym">Phora scalaris</name>
    <dbReference type="NCBI Taxonomy" id="36166"/>
    <lineage>
        <taxon>Eukaryota</taxon>
        <taxon>Metazoa</taxon>
        <taxon>Ecdysozoa</taxon>
        <taxon>Arthropoda</taxon>
        <taxon>Hexapoda</taxon>
        <taxon>Insecta</taxon>
        <taxon>Pterygota</taxon>
        <taxon>Neoptera</taxon>
        <taxon>Endopterygota</taxon>
        <taxon>Diptera</taxon>
        <taxon>Brachycera</taxon>
        <taxon>Muscomorpha</taxon>
        <taxon>Platypezoidea</taxon>
        <taxon>Phoridae</taxon>
        <taxon>Megaseliini</taxon>
        <taxon>Megaselia</taxon>
    </lineage>
</organism>
<dbReference type="SUPFAM" id="SSF52540">
    <property type="entry name" value="P-loop containing nucleoside triphosphate hydrolases"/>
    <property type="match status" value="1"/>
</dbReference>
<protein>
    <submittedName>
        <fullName evidence="2">Uncharacterized protein</fullName>
    </submittedName>
</protein>
<evidence type="ECO:0000313" key="3">
    <source>
        <dbReference type="Proteomes" id="UP000015102"/>
    </source>
</evidence>
<evidence type="ECO:0000313" key="2">
    <source>
        <dbReference type="EnsemblMetazoa" id="MESCA008555-PA"/>
    </source>
</evidence>
<reference evidence="2" key="2">
    <citation type="submission" date="2015-06" db="UniProtKB">
        <authorList>
            <consortium name="EnsemblMetazoa"/>
        </authorList>
    </citation>
    <scope>IDENTIFICATION</scope>
</reference>
<feature type="region of interest" description="Disordered" evidence="1">
    <location>
        <begin position="1"/>
        <end position="20"/>
    </location>
</feature>
<dbReference type="EMBL" id="CAQQ02158773">
    <property type="status" value="NOT_ANNOTATED_CDS"/>
    <property type="molecule type" value="Genomic_DNA"/>
</dbReference>
<dbReference type="EnsemblMetazoa" id="MESCA008555-RA">
    <property type="protein sequence ID" value="MESCA008555-PA"/>
    <property type="gene ID" value="MESCA008555"/>
</dbReference>